<dbReference type="Proteomes" id="UP000326678">
    <property type="component" value="Chromosome Gxm2"/>
</dbReference>
<accession>A0A5P8WGB4</accession>
<dbReference type="RefSeq" id="WP_152592045.1">
    <property type="nucleotide sequence ID" value="NZ_CP045227.1"/>
</dbReference>
<sequence length="215" mass="24925">MSISPFSPPDFPTMYRCIGMVMGKYLPSNEAFNQGILVTDDGNIYSATLARKLERSLQDNPELVESSSIWVVWPRMETQSKKLNFHLRGRLEATLDFANNYFSMRGVVRSQENGKLSVQIWRNFRPPVGYEKAMQWQPFTLEVEGSGEQQFFGDFWELDVRLVDSRLVLEDGRLIMKFPKPRKHCSVNAENHPIAEVSNIPMLKLHPKIIKFRQQ</sequence>
<name>A0A5P8WGB4_9NOSO</name>
<dbReference type="EMBL" id="CP045227">
    <property type="protein sequence ID" value="QFS51562.1"/>
    <property type="molecule type" value="Genomic_DNA"/>
</dbReference>
<keyword evidence="2" id="KW-1185">Reference proteome</keyword>
<protein>
    <submittedName>
        <fullName evidence="1">Uncharacterized protein</fullName>
    </submittedName>
</protein>
<proteinExistence type="predicted"/>
<dbReference type="AlphaFoldDB" id="A0A5P8WGB4"/>
<dbReference type="KEGG" id="nsh:GXM_09056"/>
<evidence type="ECO:0000313" key="1">
    <source>
        <dbReference type="EMBL" id="QFS51562.1"/>
    </source>
</evidence>
<evidence type="ECO:0000313" key="2">
    <source>
        <dbReference type="Proteomes" id="UP000326678"/>
    </source>
</evidence>
<reference evidence="1 2" key="1">
    <citation type="submission" date="2019-10" db="EMBL/GenBank/DDBJ databases">
        <title>Genomic and transcriptomic insights into the perfect genentic adaptation of a filamentous nitrogen-fixing cyanobacterium to rice fields.</title>
        <authorList>
            <person name="Chen Z."/>
        </authorList>
    </citation>
    <scope>NUCLEOTIDE SEQUENCE [LARGE SCALE GENOMIC DNA]</scope>
    <source>
        <strain evidence="1">CCNUC1</strain>
    </source>
</reference>
<organism evidence="1 2">
    <name type="scientific">Nostoc sphaeroides CCNUC1</name>
    <dbReference type="NCBI Taxonomy" id="2653204"/>
    <lineage>
        <taxon>Bacteria</taxon>
        <taxon>Bacillati</taxon>
        <taxon>Cyanobacteriota</taxon>
        <taxon>Cyanophyceae</taxon>
        <taxon>Nostocales</taxon>
        <taxon>Nostocaceae</taxon>
        <taxon>Nostoc</taxon>
    </lineage>
</organism>
<gene>
    <name evidence="1" type="ORF">GXM_09056</name>
</gene>